<evidence type="ECO:0000313" key="1">
    <source>
        <dbReference type="EMBL" id="EEN45715.1"/>
    </source>
</evidence>
<sequence>MITVKSGRLTLAAESLTKHTALDPRHEGKVFQAQEVAQVPMLLQKGARQKDLVKKMLKEVQANDKFLRQCKCLELVPDGGEASQHAGKISPMFGTLGRAALRGLIGAKPVNMLTVKGSLPRFKGDALGVRERTTWSETAIPNTRRTVSDSYNTTLKFYIVGLGLSNFDRSAAL</sequence>
<organism>
    <name type="scientific">Branchiostoma floridae</name>
    <name type="common">Florida lancelet</name>
    <name type="synonym">Amphioxus</name>
    <dbReference type="NCBI Taxonomy" id="7739"/>
    <lineage>
        <taxon>Eukaryota</taxon>
        <taxon>Metazoa</taxon>
        <taxon>Chordata</taxon>
        <taxon>Cephalochordata</taxon>
        <taxon>Leptocardii</taxon>
        <taxon>Amphioxiformes</taxon>
        <taxon>Branchiostomatidae</taxon>
        <taxon>Branchiostoma</taxon>
    </lineage>
</organism>
<proteinExistence type="predicted"/>
<name>C3ZNY0_BRAFL</name>
<dbReference type="InParanoid" id="C3ZNY0"/>
<accession>C3ZNY0</accession>
<gene>
    <name evidence="1" type="ORF">BRAFLDRAFT_100832</name>
</gene>
<reference evidence="1" key="1">
    <citation type="journal article" date="2008" name="Nature">
        <title>The amphioxus genome and the evolution of the chordate karyotype.</title>
        <authorList>
            <consortium name="US DOE Joint Genome Institute (JGI-PGF)"/>
            <person name="Putnam N.H."/>
            <person name="Butts T."/>
            <person name="Ferrier D.E.K."/>
            <person name="Furlong R.F."/>
            <person name="Hellsten U."/>
            <person name="Kawashima T."/>
            <person name="Robinson-Rechavi M."/>
            <person name="Shoguchi E."/>
            <person name="Terry A."/>
            <person name="Yu J.-K."/>
            <person name="Benito-Gutierrez E.L."/>
            <person name="Dubchak I."/>
            <person name="Garcia-Fernandez J."/>
            <person name="Gibson-Brown J.J."/>
            <person name="Grigoriev I.V."/>
            <person name="Horton A.C."/>
            <person name="de Jong P.J."/>
            <person name="Jurka J."/>
            <person name="Kapitonov V.V."/>
            <person name="Kohara Y."/>
            <person name="Kuroki Y."/>
            <person name="Lindquist E."/>
            <person name="Lucas S."/>
            <person name="Osoegawa K."/>
            <person name="Pennacchio L.A."/>
            <person name="Salamov A.A."/>
            <person name="Satou Y."/>
            <person name="Sauka-Spengler T."/>
            <person name="Schmutz J."/>
            <person name="Shin-I T."/>
            <person name="Toyoda A."/>
            <person name="Bronner-Fraser M."/>
            <person name="Fujiyama A."/>
            <person name="Holland L.Z."/>
            <person name="Holland P.W.H."/>
            <person name="Satoh N."/>
            <person name="Rokhsar D.S."/>
        </authorList>
    </citation>
    <scope>NUCLEOTIDE SEQUENCE [LARGE SCALE GENOMIC DNA]</scope>
    <source>
        <strain evidence="1">S238N-H82</strain>
        <tissue evidence="1">Testes</tissue>
    </source>
</reference>
<dbReference type="AlphaFoldDB" id="C3ZNY0"/>
<protein>
    <submittedName>
        <fullName evidence="1">Uncharacterized protein</fullName>
    </submittedName>
</protein>
<dbReference type="EMBL" id="GG666654">
    <property type="protein sequence ID" value="EEN45715.1"/>
    <property type="molecule type" value="Genomic_DNA"/>
</dbReference>